<evidence type="ECO:0000256" key="8">
    <source>
        <dbReference type="ARBA" id="ARBA00022989"/>
    </source>
</evidence>
<dbReference type="InterPro" id="IPR004840">
    <property type="entry name" value="Amino_acid_permease_CS"/>
</dbReference>
<keyword evidence="3" id="KW-0813">Transport</keyword>
<comment type="subcellular location">
    <subcellularLocation>
        <location evidence="1">Cell inner membrane</location>
        <topology evidence="1">Multi-pass membrane protein</topology>
    </subcellularLocation>
</comment>
<feature type="transmembrane region" description="Helical" evidence="10">
    <location>
        <begin position="129"/>
        <end position="150"/>
    </location>
</feature>
<feature type="transmembrane region" description="Helical" evidence="10">
    <location>
        <begin position="436"/>
        <end position="454"/>
    </location>
</feature>
<evidence type="ECO:0000313" key="13">
    <source>
        <dbReference type="Proteomes" id="UP000030487"/>
    </source>
</evidence>
<evidence type="ECO:0000256" key="5">
    <source>
        <dbReference type="ARBA" id="ARBA00022519"/>
    </source>
</evidence>
<comment type="similarity">
    <text evidence="2">Belongs to the amino acid-polyamine-organocation (APC) superfamily. Amino acid transporter (AAT) (TC 2.A.3.1) family.</text>
</comment>
<protein>
    <submittedName>
        <fullName evidence="12">D-alanine/D-serine/glycine permease</fullName>
    </submittedName>
</protein>
<name>A0ABR4XWR8_9BACI</name>
<accession>A0ABR4XWR8</accession>
<evidence type="ECO:0000256" key="3">
    <source>
        <dbReference type="ARBA" id="ARBA00022448"/>
    </source>
</evidence>
<keyword evidence="13" id="KW-1185">Reference proteome</keyword>
<dbReference type="Pfam" id="PF00324">
    <property type="entry name" value="AA_permease"/>
    <property type="match status" value="1"/>
</dbReference>
<evidence type="ECO:0000313" key="12">
    <source>
        <dbReference type="EMBL" id="KGR83056.1"/>
    </source>
</evidence>
<feature type="transmembrane region" description="Helical" evidence="10">
    <location>
        <begin position="24"/>
        <end position="42"/>
    </location>
</feature>
<feature type="transmembrane region" description="Helical" evidence="10">
    <location>
        <begin position="98"/>
        <end position="117"/>
    </location>
</feature>
<dbReference type="InterPro" id="IPR004841">
    <property type="entry name" value="AA-permease/SLC12A_dom"/>
</dbReference>
<evidence type="ECO:0000256" key="6">
    <source>
        <dbReference type="ARBA" id="ARBA00022692"/>
    </source>
</evidence>
<proteinExistence type="inferred from homology"/>
<evidence type="ECO:0000256" key="10">
    <source>
        <dbReference type="SAM" id="Phobius"/>
    </source>
</evidence>
<dbReference type="Gene3D" id="1.20.1740.10">
    <property type="entry name" value="Amino acid/polyamine transporter I"/>
    <property type="match status" value="1"/>
</dbReference>
<keyword evidence="8 10" id="KW-1133">Transmembrane helix</keyword>
<feature type="transmembrane region" description="Helical" evidence="10">
    <location>
        <begin position="48"/>
        <end position="67"/>
    </location>
</feature>
<keyword evidence="6 10" id="KW-0812">Transmembrane</keyword>
<evidence type="ECO:0000256" key="9">
    <source>
        <dbReference type="ARBA" id="ARBA00023136"/>
    </source>
</evidence>
<dbReference type="PANTHER" id="PTHR43495">
    <property type="entry name" value="GABA PERMEASE"/>
    <property type="match status" value="1"/>
</dbReference>
<dbReference type="PROSITE" id="PS00218">
    <property type="entry name" value="AMINO_ACID_PERMEASE_1"/>
    <property type="match status" value="1"/>
</dbReference>
<feature type="transmembrane region" description="Helical" evidence="10">
    <location>
        <begin position="285"/>
        <end position="306"/>
    </location>
</feature>
<feature type="domain" description="Amino acid permease/ SLC12A" evidence="11">
    <location>
        <begin position="23"/>
        <end position="455"/>
    </location>
</feature>
<feature type="transmembrane region" description="Helical" evidence="10">
    <location>
        <begin position="409"/>
        <end position="430"/>
    </location>
</feature>
<evidence type="ECO:0000259" key="11">
    <source>
        <dbReference type="Pfam" id="PF00324"/>
    </source>
</evidence>
<dbReference type="PIRSF" id="PIRSF006060">
    <property type="entry name" value="AA_transporter"/>
    <property type="match status" value="1"/>
</dbReference>
<feature type="transmembrane region" description="Helical" evidence="10">
    <location>
        <begin position="243"/>
        <end position="265"/>
    </location>
</feature>
<feature type="transmembrane region" description="Helical" evidence="10">
    <location>
        <begin position="162"/>
        <end position="183"/>
    </location>
</feature>
<gene>
    <name evidence="12" type="ORF">CD31_16840</name>
</gene>
<keyword evidence="4" id="KW-1003">Cell membrane</keyword>
<evidence type="ECO:0000256" key="2">
    <source>
        <dbReference type="ARBA" id="ARBA00008583"/>
    </source>
</evidence>
<dbReference type="EMBL" id="JPVR01000078">
    <property type="protein sequence ID" value="KGR83056.1"/>
    <property type="molecule type" value="Genomic_DNA"/>
</dbReference>
<comment type="caution">
    <text evidence="12">The sequence shown here is derived from an EMBL/GenBank/DDBJ whole genome shotgun (WGS) entry which is preliminary data.</text>
</comment>
<dbReference type="RefSeq" id="WP_036079114.1">
    <property type="nucleotide sequence ID" value="NZ_AVCW01000004.1"/>
</dbReference>
<feature type="transmembrane region" description="Helical" evidence="10">
    <location>
        <begin position="209"/>
        <end position="231"/>
    </location>
</feature>
<organism evidence="12 13">
    <name type="scientific">Lysinibacillus boronitolerans JCM 21713 = 10a = NBRC 103108</name>
    <dbReference type="NCBI Taxonomy" id="1294264"/>
    <lineage>
        <taxon>Bacteria</taxon>
        <taxon>Bacillati</taxon>
        <taxon>Bacillota</taxon>
        <taxon>Bacilli</taxon>
        <taxon>Bacillales</taxon>
        <taxon>Bacillaceae</taxon>
        <taxon>Lysinibacillus</taxon>
    </lineage>
</organism>
<evidence type="ECO:0000256" key="4">
    <source>
        <dbReference type="ARBA" id="ARBA00022475"/>
    </source>
</evidence>
<dbReference type="PANTHER" id="PTHR43495:SF4">
    <property type="entry name" value="AROMATIC AMINO ACID TRANSPORT PROTEIN AROP"/>
    <property type="match status" value="1"/>
</dbReference>
<sequence>MIDKNEKPTLEHESLSRSLKNRHIQMIAIGGAIGVGLFYGATGAIQSAGPSIIFAYLAVGIVIYFIMRALGEMTVEEPISGSYVTYASRYISPFTGYYLGWTALLTMAAGSAAEYAAIGHYIQFWVPDFPVWVSAFFVLCLVILINTLSVKAYGEIEFWLSLIKVIAIIGMIILGGAMLLFGIGNGGQPVGFDNLTNNGGLFPLGVKGWILSLVLVAFAFGGVEIVGVAAAEAGNVKKTIPQAINGVFWRILIFYVGAITIMVSLFDWSGIGEHGSPFVTVFEKIGIPGAASVINLVIIAAAISALNSGIYSATRVLYSLSLQGKAPSIISKLNKNKVPFISLLIVIATQLFGVLMNYIMPASAFEIFSTIVVVGLISNWLSILFSQLKFRKAKINSGEVGNLSYKMPFWPYSSYFAIAFMLSIIVIMAFMPYTRVALYVAPVWICILFISYKISSIKIKEPENVQEKLVP</sequence>
<keyword evidence="7" id="KW-0029">Amino-acid transport</keyword>
<keyword evidence="5" id="KW-0997">Cell inner membrane</keyword>
<evidence type="ECO:0000256" key="7">
    <source>
        <dbReference type="ARBA" id="ARBA00022970"/>
    </source>
</evidence>
<feature type="transmembrane region" description="Helical" evidence="10">
    <location>
        <begin position="340"/>
        <end position="361"/>
    </location>
</feature>
<dbReference type="Proteomes" id="UP000030487">
    <property type="component" value="Unassembled WGS sequence"/>
</dbReference>
<reference evidence="12 13" key="1">
    <citation type="submission" date="2014-02" db="EMBL/GenBank/DDBJ databases">
        <title>Draft genome sequence of Lysinibacillus boronitolerans NBRC 103108.</title>
        <authorList>
            <person name="Zhang F."/>
            <person name="Wang G."/>
            <person name="Zhang L."/>
        </authorList>
    </citation>
    <scope>NUCLEOTIDE SEQUENCE [LARGE SCALE GENOMIC DNA]</scope>
    <source>
        <strain evidence="12 13">NBRC 103108</strain>
    </source>
</reference>
<evidence type="ECO:0000256" key="1">
    <source>
        <dbReference type="ARBA" id="ARBA00004429"/>
    </source>
</evidence>
<feature type="transmembrane region" description="Helical" evidence="10">
    <location>
        <begin position="367"/>
        <end position="388"/>
    </location>
</feature>
<keyword evidence="9 10" id="KW-0472">Membrane</keyword>